<dbReference type="PROSITE" id="PS01321">
    <property type="entry name" value="RUVC"/>
    <property type="match status" value="1"/>
</dbReference>
<name>A0A2N5CJB2_9BURK</name>
<comment type="function">
    <text evidence="13">The RuvA-RuvB-RuvC complex processes Holliday junction (HJ) DNA during genetic recombination and DNA repair. Endonuclease that resolves HJ intermediates. Cleaves cruciform DNA by making single-stranded nicks across the HJ at symmetrical positions within the homologous arms, yielding a 5'-phosphate and a 3'-hydroxyl group; requires a central core of homology in the junction. The consensus cleavage sequence is 5'-(A/T)TT(C/G)-3'. Cleavage occurs on the 3'-side of the TT dinucleotide at the point of strand exchange. HJ branch migration catalyzed by RuvA-RuvB allows RuvC to scan DNA until it finds its consensus sequence, where it cleaves and resolves the cruciform DNA.</text>
</comment>
<keyword evidence="2 13" id="KW-0963">Cytoplasm</keyword>
<dbReference type="AlphaFoldDB" id="A0A2N5CJB2"/>
<dbReference type="FunFam" id="3.30.420.10:FF:000002">
    <property type="entry name" value="Crossover junction endodeoxyribonuclease RuvC"/>
    <property type="match status" value="1"/>
</dbReference>
<protein>
    <recommendedName>
        <fullName evidence="13 14">Crossover junction endodeoxyribonuclease RuvC</fullName>
        <ecNumber evidence="13 14">3.1.21.10</ecNumber>
    </recommendedName>
    <alternativeName>
        <fullName evidence="13">Holliday junction nuclease RuvC</fullName>
    </alternativeName>
    <alternativeName>
        <fullName evidence="13">Holliday junction resolvase RuvC</fullName>
    </alternativeName>
</protein>
<keyword evidence="10 13" id="KW-0233">DNA recombination</keyword>
<dbReference type="NCBIfam" id="TIGR00228">
    <property type="entry name" value="ruvC"/>
    <property type="match status" value="1"/>
</dbReference>
<dbReference type="Proteomes" id="UP000234341">
    <property type="component" value="Unassembled WGS sequence"/>
</dbReference>
<dbReference type="EMBL" id="PJRP01000001">
    <property type="protein sequence ID" value="PLQ02326.1"/>
    <property type="molecule type" value="Genomic_DNA"/>
</dbReference>
<keyword evidence="9 13" id="KW-0238">DNA-binding</keyword>
<feature type="binding site" evidence="13">
    <location>
        <position position="139"/>
    </location>
    <ligand>
        <name>Mg(2+)</name>
        <dbReference type="ChEBI" id="CHEBI:18420"/>
        <label>1</label>
    </ligand>
</feature>
<dbReference type="GO" id="GO:0006281">
    <property type="term" value="P:DNA repair"/>
    <property type="evidence" value="ECO:0007669"/>
    <property type="project" value="UniProtKB-UniRule"/>
</dbReference>
<gene>
    <name evidence="13" type="primary">ruvC</name>
    <name evidence="15" type="ORF">CYJ10_03260</name>
</gene>
<evidence type="ECO:0000313" key="16">
    <source>
        <dbReference type="Proteomes" id="UP000234341"/>
    </source>
</evidence>
<comment type="cofactor">
    <cofactor evidence="13">
        <name>Mg(2+)</name>
        <dbReference type="ChEBI" id="CHEBI:18420"/>
    </cofactor>
    <text evidence="13">Binds 2 Mg(2+) ion per subunit.</text>
</comment>
<evidence type="ECO:0000256" key="11">
    <source>
        <dbReference type="ARBA" id="ARBA00023204"/>
    </source>
</evidence>
<evidence type="ECO:0000256" key="2">
    <source>
        <dbReference type="ARBA" id="ARBA00022490"/>
    </source>
</evidence>
<dbReference type="GO" id="GO:0003677">
    <property type="term" value="F:DNA binding"/>
    <property type="evidence" value="ECO:0007669"/>
    <property type="project" value="UniProtKB-KW"/>
</dbReference>
<dbReference type="OrthoDB" id="9805499at2"/>
<dbReference type="STRING" id="82633.GCA_000974605_04960"/>
<keyword evidence="11 13" id="KW-0234">DNA repair</keyword>
<dbReference type="EC" id="3.1.21.10" evidence="13 14"/>
<evidence type="ECO:0000256" key="14">
    <source>
        <dbReference type="NCBIfam" id="TIGR00228"/>
    </source>
</evidence>
<feature type="binding site" evidence="13">
    <location>
        <position position="7"/>
    </location>
    <ligand>
        <name>Mg(2+)</name>
        <dbReference type="ChEBI" id="CHEBI:18420"/>
        <label>1</label>
    </ligand>
</feature>
<dbReference type="InterPro" id="IPR020563">
    <property type="entry name" value="X-over_junc_endoDNase_Mg_BS"/>
</dbReference>
<keyword evidence="8 13" id="KW-0460">Magnesium</keyword>
<feature type="active site" evidence="13">
    <location>
        <position position="7"/>
    </location>
</feature>
<dbReference type="InterPro" id="IPR036397">
    <property type="entry name" value="RNaseH_sf"/>
</dbReference>
<evidence type="ECO:0000256" key="4">
    <source>
        <dbReference type="ARBA" id="ARBA00022723"/>
    </source>
</evidence>
<evidence type="ECO:0000256" key="8">
    <source>
        <dbReference type="ARBA" id="ARBA00022842"/>
    </source>
</evidence>
<keyword evidence="6 13" id="KW-0227">DNA damage</keyword>
<dbReference type="GO" id="GO:0000287">
    <property type="term" value="F:magnesium ion binding"/>
    <property type="evidence" value="ECO:0007669"/>
    <property type="project" value="UniProtKB-UniRule"/>
</dbReference>
<keyword evidence="3 13" id="KW-0540">Nuclease</keyword>
<comment type="similarity">
    <text evidence="1 13">Belongs to the RuvC family.</text>
</comment>
<evidence type="ECO:0000256" key="7">
    <source>
        <dbReference type="ARBA" id="ARBA00022801"/>
    </source>
</evidence>
<feature type="active site" evidence="13">
    <location>
        <position position="139"/>
    </location>
</feature>
<comment type="subunit">
    <text evidence="13">Homodimer which binds Holliday junction (HJ) DNA. The HJ becomes 2-fold symmetrical on binding to RuvC with unstacked arms; it has a different conformation from HJ DNA in complex with RuvA. In the full resolvosome a probable DNA-RuvA(4)-RuvB(12)-RuvC(2) complex forms which resolves the HJ.</text>
</comment>
<dbReference type="InterPro" id="IPR012337">
    <property type="entry name" value="RNaseH-like_sf"/>
</dbReference>
<evidence type="ECO:0000256" key="5">
    <source>
        <dbReference type="ARBA" id="ARBA00022759"/>
    </source>
</evidence>
<dbReference type="GO" id="GO:0006310">
    <property type="term" value="P:DNA recombination"/>
    <property type="evidence" value="ECO:0007669"/>
    <property type="project" value="UniProtKB-UniRule"/>
</dbReference>
<sequence length="181" mass="19044">MRILGIDPGLRTTGFGVLEKHGNKLAYVASGTIRSNGDESLPLRLKTLYDGIAEVARTYAPDCAAIEKVFVNVNPQSTLLLGQARGAAICGLVGQGLPVFEYTALQLKVAVVGYGRANKEQVQEMVMRLLALSGRPSSDAADALGVAICHANGGDTLGTLATMAPELARKGLRVRRGRLIG</sequence>
<comment type="caution">
    <text evidence="15">The sequence shown here is derived from an EMBL/GenBank/DDBJ whole genome shotgun (WGS) entry which is preliminary data.</text>
</comment>
<keyword evidence="5 13" id="KW-0255">Endonuclease</keyword>
<dbReference type="CDD" id="cd16962">
    <property type="entry name" value="RuvC"/>
    <property type="match status" value="1"/>
</dbReference>
<evidence type="ECO:0000256" key="12">
    <source>
        <dbReference type="ARBA" id="ARBA00029354"/>
    </source>
</evidence>
<dbReference type="GO" id="GO:0005737">
    <property type="term" value="C:cytoplasm"/>
    <property type="evidence" value="ECO:0007669"/>
    <property type="project" value="UniProtKB-SubCell"/>
</dbReference>
<evidence type="ECO:0000256" key="13">
    <source>
        <dbReference type="HAMAP-Rule" id="MF_00034"/>
    </source>
</evidence>
<evidence type="ECO:0000256" key="1">
    <source>
        <dbReference type="ARBA" id="ARBA00009518"/>
    </source>
</evidence>
<dbReference type="PANTHER" id="PTHR30194:SF3">
    <property type="entry name" value="CROSSOVER JUNCTION ENDODEOXYRIBONUCLEASE RUVC"/>
    <property type="match status" value="1"/>
</dbReference>
<dbReference type="HAMAP" id="MF_00034">
    <property type="entry name" value="RuvC"/>
    <property type="match status" value="1"/>
</dbReference>
<reference evidence="15 16" key="1">
    <citation type="submission" date="2017-12" db="EMBL/GenBank/DDBJ databases">
        <title>Genome sequence of the active heterotrophic nitrifier-denitrifier, Cupriavidus pauculus UM1.</title>
        <authorList>
            <person name="Putonti C."/>
            <person name="Castignetti D."/>
        </authorList>
    </citation>
    <scope>NUCLEOTIDE SEQUENCE [LARGE SCALE GENOMIC DNA]</scope>
    <source>
        <strain evidence="15 16">UM1</strain>
    </source>
</reference>
<dbReference type="RefSeq" id="WP_101680100.1">
    <property type="nucleotide sequence ID" value="NZ_PJRP01000001.1"/>
</dbReference>
<feature type="binding site" evidence="13">
    <location>
        <position position="67"/>
    </location>
    <ligand>
        <name>Mg(2+)</name>
        <dbReference type="ChEBI" id="CHEBI:18420"/>
        <label>2</label>
    </ligand>
</feature>
<dbReference type="Pfam" id="PF02075">
    <property type="entry name" value="RuvC"/>
    <property type="match status" value="1"/>
</dbReference>
<evidence type="ECO:0000313" key="15">
    <source>
        <dbReference type="EMBL" id="PLQ02326.1"/>
    </source>
</evidence>
<dbReference type="PRINTS" id="PR00696">
    <property type="entry name" value="RSOLVASERUVC"/>
</dbReference>
<comment type="subcellular location">
    <subcellularLocation>
        <location evidence="13">Cytoplasm</location>
    </subcellularLocation>
</comment>
<dbReference type="SUPFAM" id="SSF53098">
    <property type="entry name" value="Ribonuclease H-like"/>
    <property type="match status" value="1"/>
</dbReference>
<evidence type="ECO:0000256" key="10">
    <source>
        <dbReference type="ARBA" id="ARBA00023172"/>
    </source>
</evidence>
<evidence type="ECO:0000256" key="9">
    <source>
        <dbReference type="ARBA" id="ARBA00023125"/>
    </source>
</evidence>
<evidence type="ECO:0000256" key="6">
    <source>
        <dbReference type="ARBA" id="ARBA00022763"/>
    </source>
</evidence>
<keyword evidence="4 13" id="KW-0479">Metal-binding</keyword>
<dbReference type="Gene3D" id="3.30.420.10">
    <property type="entry name" value="Ribonuclease H-like superfamily/Ribonuclease H"/>
    <property type="match status" value="1"/>
</dbReference>
<keyword evidence="7 13" id="KW-0378">Hydrolase</keyword>
<feature type="active site" evidence="13">
    <location>
        <position position="67"/>
    </location>
</feature>
<organism evidence="15 16">
    <name type="scientific">Cupriavidus pauculus</name>
    <dbReference type="NCBI Taxonomy" id="82633"/>
    <lineage>
        <taxon>Bacteria</taxon>
        <taxon>Pseudomonadati</taxon>
        <taxon>Pseudomonadota</taxon>
        <taxon>Betaproteobacteria</taxon>
        <taxon>Burkholderiales</taxon>
        <taxon>Burkholderiaceae</taxon>
        <taxon>Cupriavidus</taxon>
    </lineage>
</organism>
<evidence type="ECO:0000256" key="3">
    <source>
        <dbReference type="ARBA" id="ARBA00022722"/>
    </source>
</evidence>
<accession>A0A2N5CJB2</accession>
<comment type="catalytic activity">
    <reaction evidence="12 13">
        <text>Endonucleolytic cleavage at a junction such as a reciprocal single-stranded crossover between two homologous DNA duplexes (Holliday junction).</text>
        <dbReference type="EC" id="3.1.21.10"/>
    </reaction>
</comment>
<dbReference type="InterPro" id="IPR002176">
    <property type="entry name" value="X-over_junc_endoDNase_RuvC"/>
</dbReference>
<dbReference type="PANTHER" id="PTHR30194">
    <property type="entry name" value="CROSSOVER JUNCTION ENDODEOXYRIBONUCLEASE RUVC"/>
    <property type="match status" value="1"/>
</dbReference>
<proteinExistence type="inferred from homology"/>
<dbReference type="GO" id="GO:0008821">
    <property type="term" value="F:crossover junction DNA endonuclease activity"/>
    <property type="evidence" value="ECO:0007669"/>
    <property type="project" value="UniProtKB-UniRule"/>
</dbReference>
<dbReference type="GO" id="GO:0048476">
    <property type="term" value="C:Holliday junction resolvase complex"/>
    <property type="evidence" value="ECO:0007669"/>
    <property type="project" value="UniProtKB-UniRule"/>
</dbReference>